<dbReference type="EMBL" id="MK814653">
    <property type="protein sequence ID" value="QCI06489.1"/>
    <property type="molecule type" value="Genomic_DNA"/>
</dbReference>
<sequence length="326" mass="38808">MQMIKYWPNTQSINLNNAVVNLFITTKKKFVYNLSNNTNHCLYIDILNNINKQKLFYMILNELEKLILDIIELNLDRIKLKKLSYKILYNFIKMIQKLNIYSKIITMIVLAIISIIVIINNTYFNIILKESYLLINNLLIYLIFGSSFIDNQLFIFNKLYTPYKHVQILFENFIIQTSNLVIYNLFYKSLYLSQILQIMQKNTLSNYSYASTRSIIFFLNNLNIQNLIYKYIGQPKAIYSARYQVWLISHEGIITKYIYTNRLLDIKKLSKTKTFFLCCLEIKDILIPKIEKIIIIIGKYFIYILINLIGNIMILIIRAMISYLQK</sequence>
<evidence type="ECO:0000313" key="2">
    <source>
        <dbReference type="EMBL" id="QCI06489.1"/>
    </source>
</evidence>
<dbReference type="Pfam" id="PF12452">
    <property type="entry name" value="DUF3685"/>
    <property type="match status" value="1"/>
</dbReference>
<feature type="transmembrane region" description="Helical" evidence="1">
    <location>
        <begin position="300"/>
        <end position="321"/>
    </location>
</feature>
<dbReference type="PIRSF" id="PIRSF036962">
    <property type="entry name" value="UCP036962_SignTr_Ycf55"/>
    <property type="match status" value="1"/>
</dbReference>
<geneLocation type="plastid" evidence="2"/>
<dbReference type="InterPro" id="IPR022552">
    <property type="entry name" value="UPF_Ycf55"/>
</dbReference>
<keyword evidence="2" id="KW-0934">Plastid</keyword>
<reference evidence="2" key="1">
    <citation type="journal article" date="2019" name="Mol. Phylogenet. Evol.">
        <title>Morphological evolution and classification of the red algal order Ceramiales inferred using plastid phylogenomics.</title>
        <authorList>
            <person name="Diaz-Tapia P."/>
            <person name="Pasella M.M."/>
            <person name="Verbruggen H."/>
            <person name="Maggs C.A."/>
        </authorList>
    </citation>
    <scope>NUCLEOTIDE SEQUENCE</scope>
    <source>
        <strain evidence="2">PD2950_1</strain>
    </source>
</reference>
<protein>
    <submittedName>
        <fullName evidence="2">Uncharacterized protein</fullName>
    </submittedName>
</protein>
<feature type="transmembrane region" description="Helical" evidence="1">
    <location>
        <begin position="100"/>
        <end position="119"/>
    </location>
</feature>
<gene>
    <name evidence="2" type="primary">ycf55</name>
</gene>
<accession>A0A4D6WS74</accession>
<dbReference type="InterPro" id="IPR017077">
    <property type="entry name" value="Uncharacterised_Ycf55_algae"/>
</dbReference>
<name>A0A4D6WS74_9FLOR</name>
<keyword evidence="1" id="KW-0812">Transmembrane</keyword>
<feature type="transmembrane region" description="Helical" evidence="1">
    <location>
        <begin position="131"/>
        <end position="149"/>
    </location>
</feature>
<proteinExistence type="predicted"/>
<reference evidence="2" key="2">
    <citation type="submission" date="2019-04" db="EMBL/GenBank/DDBJ databases">
        <authorList>
            <person name="Pasella M."/>
        </authorList>
    </citation>
    <scope>NUCLEOTIDE SEQUENCE</scope>
    <source>
        <strain evidence="2">PD2950_1</strain>
    </source>
</reference>
<dbReference type="AlphaFoldDB" id="A0A4D6WS74"/>
<keyword evidence="1" id="KW-1133">Transmembrane helix</keyword>
<organism evidence="2">
    <name type="scientific">Erythroglossum lusitanicum</name>
    <dbReference type="NCBI Taxonomy" id="2575615"/>
    <lineage>
        <taxon>Eukaryota</taxon>
        <taxon>Rhodophyta</taxon>
        <taxon>Florideophyceae</taxon>
        <taxon>Rhodymeniophycidae</taxon>
        <taxon>Ceramiales</taxon>
        <taxon>Delesseriaceae</taxon>
        <taxon>Erythroglossum</taxon>
    </lineage>
</organism>
<evidence type="ECO:0000256" key="1">
    <source>
        <dbReference type="SAM" id="Phobius"/>
    </source>
</evidence>
<keyword evidence="1" id="KW-0472">Membrane</keyword>